<dbReference type="InterPro" id="IPR003717">
    <property type="entry name" value="RecO"/>
</dbReference>
<sequence>MCIGCVFPRTFSIYQSTLISLSKLDNTAAHFSVQMALLLRRFELQLLLQLGYGLNFETDMMTGDDIVFNDVYELFDASGFVLSNRSISAPDTFIGEDLSLMSSLLEIPFEDITIDQFRQHQPLFRQLKLIMQTCLHRHLGDKPLKSRELFRTA</sequence>
<dbReference type="EMBL" id="JAQOMS010000002">
    <property type="protein sequence ID" value="MDC2890607.1"/>
    <property type="molecule type" value="Genomic_DNA"/>
</dbReference>
<dbReference type="Proteomes" id="UP001528411">
    <property type="component" value="Unassembled WGS sequence"/>
</dbReference>
<dbReference type="Gene3D" id="1.20.1440.120">
    <property type="entry name" value="Recombination protein O, C-terminal domain"/>
    <property type="match status" value="1"/>
</dbReference>
<organism evidence="1 2">
    <name type="scientific">Psychrosphaera algicola</name>
    <dbReference type="NCBI Taxonomy" id="3023714"/>
    <lineage>
        <taxon>Bacteria</taxon>
        <taxon>Pseudomonadati</taxon>
        <taxon>Pseudomonadota</taxon>
        <taxon>Gammaproteobacteria</taxon>
        <taxon>Alteromonadales</taxon>
        <taxon>Pseudoalteromonadaceae</taxon>
        <taxon>Psychrosphaera</taxon>
    </lineage>
</organism>
<gene>
    <name evidence="1" type="ORF">PN838_20000</name>
</gene>
<dbReference type="PANTHER" id="PTHR33991">
    <property type="entry name" value="DNA REPAIR PROTEIN RECO"/>
    <property type="match status" value="1"/>
</dbReference>
<comment type="caution">
    <text evidence="1">The sequence shown here is derived from an EMBL/GenBank/DDBJ whole genome shotgun (WGS) entry which is preliminary data.</text>
</comment>
<dbReference type="InterPro" id="IPR042242">
    <property type="entry name" value="RecO_C"/>
</dbReference>
<evidence type="ECO:0000313" key="1">
    <source>
        <dbReference type="EMBL" id="MDC2890607.1"/>
    </source>
</evidence>
<evidence type="ECO:0000313" key="2">
    <source>
        <dbReference type="Proteomes" id="UP001528411"/>
    </source>
</evidence>
<protein>
    <submittedName>
        <fullName evidence="1">DNA repair protein RecO C-terminal domain-containing protein</fullName>
    </submittedName>
</protein>
<accession>A0ABT5FHD4</accession>
<dbReference type="PANTHER" id="PTHR33991:SF1">
    <property type="entry name" value="DNA REPAIR PROTEIN RECO"/>
    <property type="match status" value="1"/>
</dbReference>
<proteinExistence type="predicted"/>
<keyword evidence="2" id="KW-1185">Reference proteome</keyword>
<name>A0ABT5FHD4_9GAMM</name>
<dbReference type="Pfam" id="PF02565">
    <property type="entry name" value="RecO_C"/>
    <property type="match status" value="1"/>
</dbReference>
<reference evidence="1 2" key="1">
    <citation type="submission" date="2023-01" db="EMBL/GenBank/DDBJ databases">
        <title>Psychrosphaera sp. nov., isolated from marine algae.</title>
        <authorList>
            <person name="Bayburt H."/>
            <person name="Choi B.J."/>
            <person name="Kim J.M."/>
            <person name="Choi D.G."/>
            <person name="Jeon C.O."/>
        </authorList>
    </citation>
    <scope>NUCLEOTIDE SEQUENCE [LARGE SCALE GENOMIC DNA]</scope>
    <source>
        <strain evidence="1 2">G1-22</strain>
    </source>
</reference>
<dbReference type="RefSeq" id="WP_272182660.1">
    <property type="nucleotide sequence ID" value="NZ_JAQOMS010000002.1"/>
</dbReference>